<name>A0ABV5WJ91_9BACI</name>
<feature type="transmembrane region" description="Helical" evidence="17">
    <location>
        <begin position="216"/>
        <end position="237"/>
    </location>
</feature>
<sequence>MSEHIIAFILGIVEGLTEYLPVSSTGHMILVGHLLGFEGDKAKTFEIIIQLGSMLAILFLFWKRYLSLFNFKTIGKPEKKLDIVHIILGIIPAGIAGVLLHHAIKKYLFADYIVVITLILGAILMIFAEKKKTAITAETVDDLSYGQAFKIGLFQCLALLPGFSRSGSTISGGLLVGANHKASAEFSFLVALPVMVGATGLDFVSSLHSLHASDFSLFAIGFITAFIVAMIVALVFLQLIQKIGLTVFAYYRILVAVLFTIFVLL</sequence>
<evidence type="ECO:0000256" key="10">
    <source>
        <dbReference type="ARBA" id="ARBA00022989"/>
    </source>
</evidence>
<dbReference type="GO" id="GO:0050380">
    <property type="term" value="F:undecaprenyl-diphosphatase activity"/>
    <property type="evidence" value="ECO:0007669"/>
    <property type="project" value="UniProtKB-EC"/>
</dbReference>
<evidence type="ECO:0000256" key="13">
    <source>
        <dbReference type="ARBA" id="ARBA00023316"/>
    </source>
</evidence>
<accession>A0ABV5WJ91</accession>
<evidence type="ECO:0000256" key="9">
    <source>
        <dbReference type="ARBA" id="ARBA00022984"/>
    </source>
</evidence>
<dbReference type="HAMAP" id="MF_01006">
    <property type="entry name" value="Undec_diphosphatase"/>
    <property type="match status" value="1"/>
</dbReference>
<dbReference type="PANTHER" id="PTHR30622:SF3">
    <property type="entry name" value="UNDECAPRENYL-DIPHOSPHATASE"/>
    <property type="match status" value="1"/>
</dbReference>
<evidence type="ECO:0000256" key="7">
    <source>
        <dbReference type="ARBA" id="ARBA00022801"/>
    </source>
</evidence>
<evidence type="ECO:0000256" key="15">
    <source>
        <dbReference type="ARBA" id="ARBA00032932"/>
    </source>
</evidence>
<evidence type="ECO:0000313" key="18">
    <source>
        <dbReference type="EMBL" id="MFB9760667.1"/>
    </source>
</evidence>
<evidence type="ECO:0000313" key="19">
    <source>
        <dbReference type="Proteomes" id="UP001589609"/>
    </source>
</evidence>
<feature type="transmembrane region" description="Helical" evidence="17">
    <location>
        <begin position="109"/>
        <end position="128"/>
    </location>
</feature>
<feature type="transmembrane region" description="Helical" evidence="17">
    <location>
        <begin position="83"/>
        <end position="103"/>
    </location>
</feature>
<evidence type="ECO:0000256" key="17">
    <source>
        <dbReference type="HAMAP-Rule" id="MF_01006"/>
    </source>
</evidence>
<evidence type="ECO:0000256" key="6">
    <source>
        <dbReference type="ARBA" id="ARBA00022692"/>
    </source>
</evidence>
<dbReference type="NCBIfam" id="NF001390">
    <property type="entry name" value="PRK00281.1-4"/>
    <property type="match status" value="1"/>
</dbReference>
<keyword evidence="8 17" id="KW-0133">Cell shape</keyword>
<comment type="catalytic activity">
    <reaction evidence="16 17">
        <text>di-trans,octa-cis-undecaprenyl diphosphate + H2O = di-trans,octa-cis-undecaprenyl phosphate + phosphate + H(+)</text>
        <dbReference type="Rhea" id="RHEA:28094"/>
        <dbReference type="ChEBI" id="CHEBI:15377"/>
        <dbReference type="ChEBI" id="CHEBI:15378"/>
        <dbReference type="ChEBI" id="CHEBI:43474"/>
        <dbReference type="ChEBI" id="CHEBI:58405"/>
        <dbReference type="ChEBI" id="CHEBI:60392"/>
        <dbReference type="EC" id="3.6.1.27"/>
    </reaction>
</comment>
<keyword evidence="7 17" id="KW-0378">Hydrolase</keyword>
<proteinExistence type="inferred from homology"/>
<comment type="caution">
    <text evidence="18">The sequence shown here is derived from an EMBL/GenBank/DDBJ whole genome shotgun (WGS) entry which is preliminary data.</text>
</comment>
<keyword evidence="5 17" id="KW-1003">Cell membrane</keyword>
<dbReference type="Pfam" id="PF02673">
    <property type="entry name" value="BacA"/>
    <property type="match status" value="1"/>
</dbReference>
<comment type="subcellular location">
    <subcellularLocation>
        <location evidence="1 17">Cell membrane</location>
        <topology evidence="1 17">Multi-pass membrane protein</topology>
    </subcellularLocation>
</comment>
<dbReference type="EC" id="3.6.1.27" evidence="3 17"/>
<feature type="transmembrane region" description="Helical" evidence="17">
    <location>
        <begin position="186"/>
        <end position="204"/>
    </location>
</feature>
<evidence type="ECO:0000256" key="3">
    <source>
        <dbReference type="ARBA" id="ARBA00012374"/>
    </source>
</evidence>
<dbReference type="Proteomes" id="UP001589609">
    <property type="component" value="Unassembled WGS sequence"/>
</dbReference>
<evidence type="ECO:0000256" key="1">
    <source>
        <dbReference type="ARBA" id="ARBA00004651"/>
    </source>
</evidence>
<comment type="miscellaneous">
    <text evidence="17">Bacitracin is thought to be involved in the inhibition of peptidoglycan synthesis by sequestering undecaprenyl diphosphate, thereby reducing the pool of lipid carrier available.</text>
</comment>
<evidence type="ECO:0000256" key="12">
    <source>
        <dbReference type="ARBA" id="ARBA00023251"/>
    </source>
</evidence>
<feature type="transmembrane region" description="Helical" evidence="17">
    <location>
        <begin position="44"/>
        <end position="62"/>
    </location>
</feature>
<keyword evidence="11 17" id="KW-0472">Membrane</keyword>
<evidence type="ECO:0000256" key="14">
    <source>
        <dbReference type="ARBA" id="ARBA00032707"/>
    </source>
</evidence>
<keyword evidence="19" id="KW-1185">Reference proteome</keyword>
<feature type="transmembrane region" description="Helical" evidence="17">
    <location>
        <begin position="243"/>
        <end position="264"/>
    </location>
</feature>
<evidence type="ECO:0000256" key="2">
    <source>
        <dbReference type="ARBA" id="ARBA00010621"/>
    </source>
</evidence>
<keyword evidence="13 17" id="KW-0961">Cell wall biogenesis/degradation</keyword>
<evidence type="ECO:0000256" key="11">
    <source>
        <dbReference type="ARBA" id="ARBA00023136"/>
    </source>
</evidence>
<evidence type="ECO:0000256" key="8">
    <source>
        <dbReference type="ARBA" id="ARBA00022960"/>
    </source>
</evidence>
<evidence type="ECO:0000256" key="16">
    <source>
        <dbReference type="ARBA" id="ARBA00047594"/>
    </source>
</evidence>
<dbReference type="NCBIfam" id="TIGR00753">
    <property type="entry name" value="undec_PP_bacA"/>
    <property type="match status" value="1"/>
</dbReference>
<dbReference type="InterPro" id="IPR003824">
    <property type="entry name" value="UppP"/>
</dbReference>
<comment type="similarity">
    <text evidence="2 17">Belongs to the UppP family.</text>
</comment>
<protein>
    <recommendedName>
        <fullName evidence="4 17">Undecaprenyl-diphosphatase</fullName>
        <ecNumber evidence="3 17">3.6.1.27</ecNumber>
    </recommendedName>
    <alternativeName>
        <fullName evidence="15 17">Bacitracin resistance protein</fullName>
    </alternativeName>
    <alternativeName>
        <fullName evidence="14 17">Undecaprenyl pyrophosphate phosphatase</fullName>
    </alternativeName>
</protein>
<reference evidence="18 19" key="1">
    <citation type="submission" date="2024-09" db="EMBL/GenBank/DDBJ databases">
        <authorList>
            <person name="Sun Q."/>
            <person name="Mori K."/>
        </authorList>
    </citation>
    <scope>NUCLEOTIDE SEQUENCE [LARGE SCALE GENOMIC DNA]</scope>
    <source>
        <strain evidence="18 19">JCM 11201</strain>
    </source>
</reference>
<keyword evidence="10 17" id="KW-1133">Transmembrane helix</keyword>
<gene>
    <name evidence="17" type="primary">uppP</name>
    <name evidence="18" type="ORF">ACFFMS_20480</name>
</gene>
<dbReference type="EMBL" id="JBHMAF010000166">
    <property type="protein sequence ID" value="MFB9760667.1"/>
    <property type="molecule type" value="Genomic_DNA"/>
</dbReference>
<evidence type="ECO:0000256" key="5">
    <source>
        <dbReference type="ARBA" id="ARBA00022475"/>
    </source>
</evidence>
<dbReference type="RefSeq" id="WP_379950954.1">
    <property type="nucleotide sequence ID" value="NZ_JBHMAF010000166.1"/>
</dbReference>
<organism evidence="18 19">
    <name type="scientific">Ectobacillus funiculus</name>
    <dbReference type="NCBI Taxonomy" id="137993"/>
    <lineage>
        <taxon>Bacteria</taxon>
        <taxon>Bacillati</taxon>
        <taxon>Bacillota</taxon>
        <taxon>Bacilli</taxon>
        <taxon>Bacillales</taxon>
        <taxon>Bacillaceae</taxon>
        <taxon>Ectobacillus</taxon>
    </lineage>
</organism>
<evidence type="ECO:0000256" key="4">
    <source>
        <dbReference type="ARBA" id="ARBA00021581"/>
    </source>
</evidence>
<comment type="function">
    <text evidence="17">Catalyzes the dephosphorylation of undecaprenyl diphosphate (UPP). Confers resistance to bacitracin.</text>
</comment>
<keyword evidence="12 17" id="KW-0046">Antibiotic resistance</keyword>
<keyword evidence="6 17" id="KW-0812">Transmembrane</keyword>
<dbReference type="NCBIfam" id="NF001389">
    <property type="entry name" value="PRK00281.1-2"/>
    <property type="match status" value="1"/>
</dbReference>
<keyword evidence="9 17" id="KW-0573">Peptidoglycan synthesis</keyword>
<dbReference type="PANTHER" id="PTHR30622">
    <property type="entry name" value="UNDECAPRENYL-DIPHOSPHATASE"/>
    <property type="match status" value="1"/>
</dbReference>